<dbReference type="Proteomes" id="UP000534294">
    <property type="component" value="Unassembled WGS sequence"/>
</dbReference>
<name>A0A7W7YJB4_9BACT</name>
<reference evidence="1 2" key="1">
    <citation type="submission" date="2020-08" db="EMBL/GenBank/DDBJ databases">
        <title>Genomic Encyclopedia of Type Strains, Phase IV (KMG-IV): sequencing the most valuable type-strain genomes for metagenomic binning, comparative biology and taxonomic classification.</title>
        <authorList>
            <person name="Goeker M."/>
        </authorList>
    </citation>
    <scope>NUCLEOTIDE SEQUENCE [LARGE SCALE GENOMIC DNA]</scope>
    <source>
        <strain evidence="1 2">DSM 12251</strain>
    </source>
</reference>
<organism evidence="1 2">
    <name type="scientific">Prosthecobacter dejongeii</name>
    <dbReference type="NCBI Taxonomy" id="48465"/>
    <lineage>
        <taxon>Bacteria</taxon>
        <taxon>Pseudomonadati</taxon>
        <taxon>Verrucomicrobiota</taxon>
        <taxon>Verrucomicrobiia</taxon>
        <taxon>Verrucomicrobiales</taxon>
        <taxon>Verrucomicrobiaceae</taxon>
        <taxon>Prosthecobacter</taxon>
    </lineage>
</organism>
<dbReference type="AlphaFoldDB" id="A0A7W7YJB4"/>
<protein>
    <submittedName>
        <fullName evidence="1">Uncharacterized protein</fullName>
    </submittedName>
</protein>
<gene>
    <name evidence="1" type="ORF">HNQ64_001374</name>
</gene>
<evidence type="ECO:0000313" key="2">
    <source>
        <dbReference type="Proteomes" id="UP000534294"/>
    </source>
</evidence>
<dbReference type="EMBL" id="JACHIF010000002">
    <property type="protein sequence ID" value="MBB5037132.1"/>
    <property type="molecule type" value="Genomic_DNA"/>
</dbReference>
<sequence>MKRKPRRIPTLVKAARASRLRTARLLKKAA</sequence>
<proteinExistence type="predicted"/>
<accession>A0A7W7YJB4</accession>
<evidence type="ECO:0000313" key="1">
    <source>
        <dbReference type="EMBL" id="MBB5037132.1"/>
    </source>
</evidence>
<comment type="caution">
    <text evidence="1">The sequence shown here is derived from an EMBL/GenBank/DDBJ whole genome shotgun (WGS) entry which is preliminary data.</text>
</comment>
<keyword evidence="2" id="KW-1185">Reference proteome</keyword>